<feature type="region of interest" description="Disordered" evidence="4">
    <location>
        <begin position="1"/>
        <end position="61"/>
    </location>
</feature>
<comment type="similarity">
    <text evidence="1">Belongs to the FAM161 family.</text>
</comment>
<feature type="coiled-coil region" evidence="3">
    <location>
        <begin position="549"/>
        <end position="576"/>
    </location>
</feature>
<evidence type="ECO:0000256" key="2">
    <source>
        <dbReference type="ARBA" id="ARBA00023054"/>
    </source>
</evidence>
<dbReference type="GO" id="GO:0005856">
    <property type="term" value="C:cytoskeleton"/>
    <property type="evidence" value="ECO:0007669"/>
    <property type="project" value="UniProtKB-ARBA"/>
</dbReference>
<evidence type="ECO:0000256" key="1">
    <source>
        <dbReference type="ARBA" id="ARBA00006663"/>
    </source>
</evidence>
<dbReference type="GO" id="GO:0044782">
    <property type="term" value="P:cilium organization"/>
    <property type="evidence" value="ECO:0007669"/>
    <property type="project" value="TreeGrafter"/>
</dbReference>
<feature type="compositionally biased region" description="Polar residues" evidence="4">
    <location>
        <begin position="182"/>
        <end position="197"/>
    </location>
</feature>
<dbReference type="Proteomes" id="UP000736164">
    <property type="component" value="Unassembled WGS sequence"/>
</dbReference>
<gene>
    <name evidence="5" type="primary">Fam161b</name>
    <name evidence="5" type="ORF">GTO95_0016109</name>
</gene>
<dbReference type="InterPro" id="IPR051655">
    <property type="entry name" value="FAM161"/>
</dbReference>
<keyword evidence="2 3" id="KW-0175">Coiled coil</keyword>
<dbReference type="EMBL" id="JAAWVO010015741">
    <property type="protein sequence ID" value="MBN3314540.1"/>
    <property type="molecule type" value="Genomic_DNA"/>
</dbReference>
<dbReference type="PANTHER" id="PTHR21501:SF4">
    <property type="entry name" value="PROTEIN FAM161B"/>
    <property type="match status" value="1"/>
</dbReference>
<comment type="caution">
    <text evidence="5">The sequence shown here is derived from an EMBL/GenBank/DDBJ whole genome shotgun (WGS) entry which is preliminary data.</text>
</comment>
<evidence type="ECO:0000313" key="5">
    <source>
        <dbReference type="EMBL" id="MBN3314540.1"/>
    </source>
</evidence>
<protein>
    <submittedName>
        <fullName evidence="5">F161B protein</fullName>
    </submittedName>
</protein>
<feature type="compositionally biased region" description="Basic and acidic residues" evidence="4">
    <location>
        <begin position="126"/>
        <end position="144"/>
    </location>
</feature>
<feature type="region of interest" description="Disordered" evidence="4">
    <location>
        <begin position="122"/>
        <end position="206"/>
    </location>
</feature>
<feature type="non-terminal residue" evidence="5">
    <location>
        <position position="603"/>
    </location>
</feature>
<feature type="compositionally biased region" description="Polar residues" evidence="4">
    <location>
        <begin position="145"/>
        <end position="158"/>
    </location>
</feature>
<feature type="non-terminal residue" evidence="5">
    <location>
        <position position="1"/>
    </location>
</feature>
<accession>A0A8J7NJZ9</accession>
<feature type="region of interest" description="Disordered" evidence="4">
    <location>
        <begin position="299"/>
        <end position="333"/>
    </location>
</feature>
<sequence>MPESNISSPFKHPENITPSNEIQAGIKNEDDSATESSDFQYQGFAPKDSSESDEELGDSRLTRRKADELLAFLQQEEAPVASEQDFYRGLQVLKEAHRQRLLETGRLYQQHLGQRMLQDSLVSSGNERKTEGRADVEDFFHPSERQTIQSTSGKTSSFREGGLRRSCSLSDLRSQEAGGSRVSPQTKGSQRPVSTSAAGVRSLTVPQPFNMTLRDAQRRSQLLRSRVSQDLEKRLAERREAEEVECQKQFRAAPVPAHVFLPLYQDITEAHERLRKAGLQQRKDFLLSMQRPFSFLQREEKKKEEMKQQLQASSPASQKDDKKPAAKKTIPKAIQDPGVSEHLKEEELYRKIRIQMRAADMLKSSSAPIEIQPQRRDQEKSCGIRTRRTALGFLEEKPSFQPRTNAQAPDFDSLYMAFQRKALKTAEKKDVTRCQPFQLRTSNLPPRHSRKSLEPTQEQGPEREAHVRRRHSFSGILSLSADTLPTYITDAERRRHAAIRNSLEEKKNREKENTEWMKQHRLKSQALKKTVATRARSMDPHKSLKEVYREKLKQHRQTDQQRMREYRKELQEMKTRVQVRPYLFEQVTQVQLPFCSDHRFMRL</sequence>
<evidence type="ECO:0000313" key="6">
    <source>
        <dbReference type="Proteomes" id="UP000736164"/>
    </source>
</evidence>
<organism evidence="5 6">
    <name type="scientific">Atractosteus spatula</name>
    <name type="common">Alligator gar</name>
    <name type="synonym">Lepisosteus spatula</name>
    <dbReference type="NCBI Taxonomy" id="7917"/>
    <lineage>
        <taxon>Eukaryota</taxon>
        <taxon>Metazoa</taxon>
        <taxon>Chordata</taxon>
        <taxon>Craniata</taxon>
        <taxon>Vertebrata</taxon>
        <taxon>Euteleostomi</taxon>
        <taxon>Actinopterygii</taxon>
        <taxon>Neopterygii</taxon>
        <taxon>Holostei</taxon>
        <taxon>Semionotiformes</taxon>
        <taxon>Lepisosteidae</taxon>
        <taxon>Atractosteus</taxon>
    </lineage>
</organism>
<keyword evidence="6" id="KW-1185">Reference proteome</keyword>
<proteinExistence type="inferred from homology"/>
<dbReference type="Pfam" id="PF10595">
    <property type="entry name" value="FAM161A_B"/>
    <property type="match status" value="1"/>
</dbReference>
<reference evidence="5" key="1">
    <citation type="journal article" date="2021" name="Cell">
        <title>Tracing the genetic footprints of vertebrate landing in non-teleost ray-finned fishes.</title>
        <authorList>
            <person name="Bi X."/>
            <person name="Wang K."/>
            <person name="Yang L."/>
            <person name="Pan H."/>
            <person name="Jiang H."/>
            <person name="Wei Q."/>
            <person name="Fang M."/>
            <person name="Yu H."/>
            <person name="Zhu C."/>
            <person name="Cai Y."/>
            <person name="He Y."/>
            <person name="Gan X."/>
            <person name="Zeng H."/>
            <person name="Yu D."/>
            <person name="Zhu Y."/>
            <person name="Jiang H."/>
            <person name="Qiu Q."/>
            <person name="Yang H."/>
            <person name="Zhang Y.E."/>
            <person name="Wang W."/>
            <person name="Zhu M."/>
            <person name="He S."/>
            <person name="Zhang G."/>
        </authorList>
    </citation>
    <scope>NUCLEOTIDE SEQUENCE</scope>
    <source>
        <strain evidence="5">Allg_001</strain>
    </source>
</reference>
<dbReference type="InterPro" id="IPR019579">
    <property type="entry name" value="FAM161A/B"/>
</dbReference>
<evidence type="ECO:0000256" key="4">
    <source>
        <dbReference type="SAM" id="MobiDB-lite"/>
    </source>
</evidence>
<dbReference type="GO" id="GO:0005929">
    <property type="term" value="C:cilium"/>
    <property type="evidence" value="ECO:0007669"/>
    <property type="project" value="TreeGrafter"/>
</dbReference>
<dbReference type="PANTHER" id="PTHR21501">
    <property type="entry name" value="PROTEIN FAM-161"/>
    <property type="match status" value="1"/>
</dbReference>
<feature type="region of interest" description="Disordered" evidence="4">
    <location>
        <begin position="435"/>
        <end position="470"/>
    </location>
</feature>
<dbReference type="AlphaFoldDB" id="A0A8J7NJZ9"/>
<name>A0A8J7NJZ9_ATRSP</name>
<evidence type="ECO:0000256" key="3">
    <source>
        <dbReference type="SAM" id="Coils"/>
    </source>
</evidence>